<dbReference type="InterPro" id="IPR036390">
    <property type="entry name" value="WH_DNA-bd_sf"/>
</dbReference>
<evidence type="ECO:0000259" key="4">
    <source>
        <dbReference type="PROSITE" id="PS51118"/>
    </source>
</evidence>
<keyword evidence="2" id="KW-0238">DNA-binding</keyword>
<name>A0ABS7D5S7_9BACL</name>
<keyword evidence="6" id="KW-1185">Reference proteome</keyword>
<evidence type="ECO:0000313" key="6">
    <source>
        <dbReference type="Proteomes" id="UP000812277"/>
    </source>
</evidence>
<sequence length="105" mass="12061">MCPATFAFDVIGKKWNLPILSVLTNNKSVRYNELKRLLPGITGTMLTNCLKELTEHGIVHREQYFEIPPRVEYSLTKSGEELAPIIESIVVWGRNNIEMLQDKMK</sequence>
<dbReference type="PROSITE" id="PS51118">
    <property type="entry name" value="HTH_HXLR"/>
    <property type="match status" value="1"/>
</dbReference>
<reference evidence="5 6" key="1">
    <citation type="submission" date="2021-07" db="EMBL/GenBank/DDBJ databases">
        <title>Paenibacillus radiodurans sp. nov., isolated from the southeastern edge of Tengger Desert.</title>
        <authorList>
            <person name="Zhang G."/>
        </authorList>
    </citation>
    <scope>NUCLEOTIDE SEQUENCE [LARGE SCALE GENOMIC DNA]</scope>
    <source>
        <strain evidence="5 6">DT7-4</strain>
    </source>
</reference>
<comment type="caution">
    <text evidence="5">The sequence shown here is derived from an EMBL/GenBank/DDBJ whole genome shotgun (WGS) entry which is preliminary data.</text>
</comment>
<proteinExistence type="predicted"/>
<dbReference type="SUPFAM" id="SSF46785">
    <property type="entry name" value="Winged helix' DNA-binding domain"/>
    <property type="match status" value="1"/>
</dbReference>
<evidence type="ECO:0000256" key="1">
    <source>
        <dbReference type="ARBA" id="ARBA00023015"/>
    </source>
</evidence>
<evidence type="ECO:0000256" key="2">
    <source>
        <dbReference type="ARBA" id="ARBA00023125"/>
    </source>
</evidence>
<organism evidence="5 6">
    <name type="scientific">Paenibacillus oenotherae</name>
    <dbReference type="NCBI Taxonomy" id="1435645"/>
    <lineage>
        <taxon>Bacteria</taxon>
        <taxon>Bacillati</taxon>
        <taxon>Bacillota</taxon>
        <taxon>Bacilli</taxon>
        <taxon>Bacillales</taxon>
        <taxon>Paenibacillaceae</taxon>
        <taxon>Paenibacillus</taxon>
    </lineage>
</organism>
<evidence type="ECO:0000313" key="5">
    <source>
        <dbReference type="EMBL" id="MBW7475295.1"/>
    </source>
</evidence>
<dbReference type="PANTHER" id="PTHR33204">
    <property type="entry name" value="TRANSCRIPTIONAL REGULATOR, MARR FAMILY"/>
    <property type="match status" value="1"/>
</dbReference>
<dbReference type="EMBL" id="JAHZIJ010000006">
    <property type="protein sequence ID" value="MBW7475295.1"/>
    <property type="molecule type" value="Genomic_DNA"/>
</dbReference>
<feature type="domain" description="HTH hxlR-type" evidence="4">
    <location>
        <begin position="2"/>
        <end position="101"/>
    </location>
</feature>
<dbReference type="Pfam" id="PF01638">
    <property type="entry name" value="HxlR"/>
    <property type="match status" value="1"/>
</dbReference>
<dbReference type="InterPro" id="IPR002577">
    <property type="entry name" value="HTH_HxlR"/>
</dbReference>
<dbReference type="Gene3D" id="1.10.10.10">
    <property type="entry name" value="Winged helix-like DNA-binding domain superfamily/Winged helix DNA-binding domain"/>
    <property type="match status" value="1"/>
</dbReference>
<keyword evidence="1" id="KW-0805">Transcription regulation</keyword>
<keyword evidence="3" id="KW-0804">Transcription</keyword>
<evidence type="ECO:0000256" key="3">
    <source>
        <dbReference type="ARBA" id="ARBA00023163"/>
    </source>
</evidence>
<dbReference type="InterPro" id="IPR036388">
    <property type="entry name" value="WH-like_DNA-bd_sf"/>
</dbReference>
<accession>A0ABS7D5S7</accession>
<dbReference type="PANTHER" id="PTHR33204:SF29">
    <property type="entry name" value="TRANSCRIPTIONAL REGULATOR"/>
    <property type="match status" value="1"/>
</dbReference>
<dbReference type="Proteomes" id="UP000812277">
    <property type="component" value="Unassembled WGS sequence"/>
</dbReference>
<protein>
    <submittedName>
        <fullName evidence="5">Helix-turn-helix transcriptional regulator</fullName>
    </submittedName>
</protein>
<gene>
    <name evidence="5" type="ORF">K0T92_11100</name>
</gene>